<gene>
    <name evidence="7" type="ORF">ACRE_024790</name>
</gene>
<dbReference type="GO" id="GO:0005739">
    <property type="term" value="C:mitochondrion"/>
    <property type="evidence" value="ECO:0007669"/>
    <property type="project" value="UniProtKB-SubCell"/>
</dbReference>
<evidence type="ECO:0000313" key="8">
    <source>
        <dbReference type="Proteomes" id="UP000029964"/>
    </source>
</evidence>
<keyword evidence="5" id="KW-0809">Transit peptide</keyword>
<dbReference type="InterPro" id="IPR010487">
    <property type="entry name" value="NGRN/Rrg9"/>
</dbReference>
<dbReference type="PANTHER" id="PTHR13475">
    <property type="entry name" value="NEUGRIN"/>
    <property type="match status" value="1"/>
</dbReference>
<dbReference type="Proteomes" id="UP000029964">
    <property type="component" value="Unassembled WGS sequence"/>
</dbReference>
<feature type="compositionally biased region" description="Basic and acidic residues" evidence="6">
    <location>
        <begin position="293"/>
        <end position="307"/>
    </location>
</feature>
<reference evidence="8" key="1">
    <citation type="journal article" date="2014" name="Genome Announc.">
        <title>Genome sequence and annotation of Acremonium chrysogenum, producer of the beta-lactam antibiotic cephalosporin C.</title>
        <authorList>
            <person name="Terfehr D."/>
            <person name="Dahlmann T.A."/>
            <person name="Specht T."/>
            <person name="Zadra I."/>
            <person name="Kuernsteiner H."/>
            <person name="Kueck U."/>
        </authorList>
    </citation>
    <scope>NUCLEOTIDE SEQUENCE [LARGE SCALE GENOMIC DNA]</scope>
    <source>
        <strain evidence="8">ATCC 11550 / CBS 779.69 / DSM 880 / IAM 14645 / JCM 23072 / IMI 49137</strain>
    </source>
</reference>
<keyword evidence="8" id="KW-1185">Reference proteome</keyword>
<dbReference type="PANTHER" id="PTHR13475:SF3">
    <property type="entry name" value="NEUGRIN"/>
    <property type="match status" value="1"/>
</dbReference>
<feature type="compositionally biased region" description="Basic and acidic residues" evidence="6">
    <location>
        <begin position="150"/>
        <end position="210"/>
    </location>
</feature>
<comment type="caution">
    <text evidence="7">The sequence shown here is derived from an EMBL/GenBank/DDBJ whole genome shotgun (WGS) entry which is preliminary data.</text>
</comment>
<dbReference type="STRING" id="857340.A0A086TBI8"/>
<protein>
    <recommendedName>
        <fullName evidence="4">Required for respiratory growth protein 9, mitochondrial</fullName>
    </recommendedName>
</protein>
<comment type="similarity">
    <text evidence="3">Belongs to the RRG9 family.</text>
</comment>
<evidence type="ECO:0000256" key="5">
    <source>
        <dbReference type="ARBA" id="ARBA00022946"/>
    </source>
</evidence>
<dbReference type="GO" id="GO:0005634">
    <property type="term" value="C:nucleus"/>
    <property type="evidence" value="ECO:0007669"/>
    <property type="project" value="TreeGrafter"/>
</dbReference>
<name>A0A086TBI8_HAPC1</name>
<dbReference type="EMBL" id="JPKY01000016">
    <property type="protein sequence ID" value="KFH46720.1"/>
    <property type="molecule type" value="Genomic_DNA"/>
</dbReference>
<evidence type="ECO:0000256" key="4">
    <source>
        <dbReference type="ARBA" id="ARBA00013566"/>
    </source>
</evidence>
<evidence type="ECO:0000256" key="2">
    <source>
        <dbReference type="ARBA" id="ARBA00004173"/>
    </source>
</evidence>
<evidence type="ECO:0000256" key="1">
    <source>
        <dbReference type="ARBA" id="ARBA00003548"/>
    </source>
</evidence>
<feature type="region of interest" description="Disordered" evidence="6">
    <location>
        <begin position="293"/>
        <end position="322"/>
    </location>
</feature>
<proteinExistence type="inferred from homology"/>
<dbReference type="AlphaFoldDB" id="A0A086TBI8"/>
<comment type="subcellular location">
    <subcellularLocation>
        <location evidence="2">Mitochondrion</location>
    </subcellularLocation>
</comment>
<evidence type="ECO:0000256" key="6">
    <source>
        <dbReference type="SAM" id="MobiDB-lite"/>
    </source>
</evidence>
<dbReference type="HOGENOM" id="CLU_047598_0_0_1"/>
<sequence>MSCSCRMTPLRTFIRGLAQVHRLEPSAPSLRLASSPTAAASSSRALIAAQQARPFHWSRQLYQERQEAVDQGSSSQPATTGQSSGGSNDTANDPAPAARERADDDSTPAARSPGRPRNPQPWSEDRETSSYRRGQTPRVRGQSDQPSRNIRHDRAASRPQEGRGQRWNDRRPQKEQRGDEDRHDENPPRQKEGWRLQKETLKRKFPEGWKPRKRLSPDALAGIRALNAQFPEVYTTETLSQKFEVSPESIRRILKSKWQPSPEEEQERQERWYRRGLHVWERKAALGIKPPKKWREEGIARDPGYHERKQHGIQKREEWEEEERERYRAQRNSRSGFIRGGGGGL</sequence>
<organism evidence="7 8">
    <name type="scientific">Hapsidospora chrysogenum (strain ATCC 11550 / CBS 779.69 / DSM 880 / IAM 14645 / JCM 23072 / IMI 49137)</name>
    <name type="common">Acremonium chrysogenum</name>
    <dbReference type="NCBI Taxonomy" id="857340"/>
    <lineage>
        <taxon>Eukaryota</taxon>
        <taxon>Fungi</taxon>
        <taxon>Dikarya</taxon>
        <taxon>Ascomycota</taxon>
        <taxon>Pezizomycotina</taxon>
        <taxon>Sordariomycetes</taxon>
        <taxon>Hypocreomycetidae</taxon>
        <taxon>Hypocreales</taxon>
        <taxon>Bionectriaceae</taxon>
        <taxon>Hapsidospora</taxon>
    </lineage>
</organism>
<evidence type="ECO:0000256" key="3">
    <source>
        <dbReference type="ARBA" id="ARBA00010895"/>
    </source>
</evidence>
<dbReference type="OrthoDB" id="5578174at2759"/>
<feature type="region of interest" description="Disordered" evidence="6">
    <location>
        <begin position="64"/>
        <end position="214"/>
    </location>
</feature>
<feature type="compositionally biased region" description="Polar residues" evidence="6">
    <location>
        <begin position="71"/>
        <end position="91"/>
    </location>
</feature>
<comment type="function">
    <text evidence="1">Required for respiratory activity and maintenance and expression of the mitochondrial genome.</text>
</comment>
<dbReference type="Pfam" id="PF06413">
    <property type="entry name" value="Neugrin"/>
    <property type="match status" value="1"/>
</dbReference>
<accession>A0A086TBI8</accession>
<evidence type="ECO:0000313" key="7">
    <source>
        <dbReference type="EMBL" id="KFH46720.1"/>
    </source>
</evidence>